<dbReference type="OrthoDB" id="5625143at2"/>
<feature type="region of interest" description="Disordered" evidence="1">
    <location>
        <begin position="253"/>
        <end position="274"/>
    </location>
</feature>
<dbReference type="Proteomes" id="UP000286100">
    <property type="component" value="Unassembled WGS sequence"/>
</dbReference>
<dbReference type="AlphaFoldDB" id="A0A418WP16"/>
<gene>
    <name evidence="2" type="ORF">D3876_00870</name>
</gene>
<organism evidence="2 3">
    <name type="scientific">Sphingomonas cavernae</name>
    <dbReference type="NCBI Taxonomy" id="2320861"/>
    <lineage>
        <taxon>Bacteria</taxon>
        <taxon>Pseudomonadati</taxon>
        <taxon>Pseudomonadota</taxon>
        <taxon>Alphaproteobacteria</taxon>
        <taxon>Sphingomonadales</taxon>
        <taxon>Sphingomonadaceae</taxon>
        <taxon>Sphingomonas</taxon>
    </lineage>
</organism>
<protein>
    <recommendedName>
        <fullName evidence="4">GPO family capsid scaffolding protein</fullName>
    </recommendedName>
</protein>
<evidence type="ECO:0000313" key="2">
    <source>
        <dbReference type="EMBL" id="RJF92973.1"/>
    </source>
</evidence>
<dbReference type="Pfam" id="PF05929">
    <property type="entry name" value="Phage_GPO"/>
    <property type="match status" value="1"/>
</dbReference>
<dbReference type="RefSeq" id="WP_119759253.1">
    <property type="nucleotide sequence ID" value="NZ_QYUM01000002.1"/>
</dbReference>
<dbReference type="EMBL" id="QYUM01000002">
    <property type="protein sequence ID" value="RJF92973.1"/>
    <property type="molecule type" value="Genomic_DNA"/>
</dbReference>
<reference evidence="2 3" key="1">
    <citation type="submission" date="2018-09" db="EMBL/GenBank/DDBJ databases">
        <authorList>
            <person name="Zhu H."/>
        </authorList>
    </citation>
    <scope>NUCLEOTIDE SEQUENCE [LARGE SCALE GENOMIC DNA]</scope>
    <source>
        <strain evidence="2 3">K2R01-6</strain>
    </source>
</reference>
<keyword evidence="3" id="KW-1185">Reference proteome</keyword>
<proteinExistence type="predicted"/>
<sequence>MAKTKFFCVAVEGATVDGREISRQWLEEMAASYDPATYTARINCEHIAGYSPDKPFNAYGSVLALKTEEVTLKINGKEEKRLGLFAQIDANDQLIAINKAGQKLFHSCEIHPNFTGSGKAYLVGLAVTDKPASLGTEPLKFAAMSRPNIFTNAEETTIELLTAAPGGNEPGWAASLKGALDAFTAKFAANNETKQPETPPPPPPANDNDMAKFAVAIGETVSAAITAYAATNDAAVAQIGASLAELRTKLETTETKDFKRQPASGGNGAPLTDC</sequence>
<comment type="caution">
    <text evidence="2">The sequence shown here is derived from an EMBL/GenBank/DDBJ whole genome shotgun (WGS) entry which is preliminary data.</text>
</comment>
<evidence type="ECO:0000313" key="3">
    <source>
        <dbReference type="Proteomes" id="UP000286100"/>
    </source>
</evidence>
<evidence type="ECO:0000256" key="1">
    <source>
        <dbReference type="SAM" id="MobiDB-lite"/>
    </source>
</evidence>
<name>A0A418WP16_9SPHN</name>
<accession>A0A418WP16</accession>
<evidence type="ECO:0008006" key="4">
    <source>
        <dbReference type="Google" id="ProtNLM"/>
    </source>
</evidence>
<dbReference type="InterPro" id="IPR009228">
    <property type="entry name" value="Capsid_scaffold_GpO"/>
</dbReference>